<organism evidence="13 14">
    <name type="scientific">Kribbella koreensis</name>
    <dbReference type="NCBI Taxonomy" id="57909"/>
    <lineage>
        <taxon>Bacteria</taxon>
        <taxon>Bacillati</taxon>
        <taxon>Actinomycetota</taxon>
        <taxon>Actinomycetes</taxon>
        <taxon>Propionibacteriales</taxon>
        <taxon>Kribbellaceae</taxon>
        <taxon>Kribbella</taxon>
    </lineage>
</organism>
<evidence type="ECO:0000256" key="6">
    <source>
        <dbReference type="ARBA" id="ARBA00022833"/>
    </source>
</evidence>
<dbReference type="PANTHER" id="PTHR43221">
    <property type="entry name" value="PROTEASE HTPX"/>
    <property type="match status" value="1"/>
</dbReference>
<evidence type="ECO:0000256" key="9">
    <source>
        <dbReference type="ARBA" id="ARBA00023136"/>
    </source>
</evidence>
<feature type="compositionally biased region" description="Polar residues" evidence="11">
    <location>
        <begin position="290"/>
        <end position="307"/>
    </location>
</feature>
<feature type="region of interest" description="Disordered" evidence="11">
    <location>
        <begin position="279"/>
        <end position="307"/>
    </location>
</feature>
<accession>A0ABN1R580</accession>
<evidence type="ECO:0000259" key="12">
    <source>
        <dbReference type="Pfam" id="PF01435"/>
    </source>
</evidence>
<keyword evidence="9" id="KW-0472">Membrane</keyword>
<keyword evidence="5 10" id="KW-0378">Hydrolase</keyword>
<sequence>MSENEERPTRPRVTLTDISSRAWEHPADRGALVALRQLKGFDFILRKMSGLINERAFRLQFLGSAIRVDERQFPKIHTLYTEAATTLDVRQLPELYVTNSPVWNAVTIGMDKPFIVLNSALIQGLDDEETRFILGHELGHAQSGHALYQSLLLWLMRLTGAVNWMPIGAFGLRAIIAALHEWSRKAELSGDRAGLLAVQDPAAALRVQMKLASGGQLDQLDTTAFLAQGTEYESSGDLRDSVLKLLLLEAQSHPLAVIRAHELRRWVDEGEYTSIVSGTYPKRQEDGDASMTQEAKNAAKSYSDSFARSQDPLAKLLRDMGDGLGGVRDWVSSKFQPPRS</sequence>
<dbReference type="Pfam" id="PF01435">
    <property type="entry name" value="Peptidase_M48"/>
    <property type="match status" value="1"/>
</dbReference>
<evidence type="ECO:0000256" key="5">
    <source>
        <dbReference type="ARBA" id="ARBA00022801"/>
    </source>
</evidence>
<evidence type="ECO:0000256" key="4">
    <source>
        <dbReference type="ARBA" id="ARBA00022723"/>
    </source>
</evidence>
<reference evidence="13 14" key="1">
    <citation type="journal article" date="2019" name="Int. J. Syst. Evol. Microbiol.">
        <title>The Global Catalogue of Microorganisms (GCM) 10K type strain sequencing project: providing services to taxonomists for standard genome sequencing and annotation.</title>
        <authorList>
            <consortium name="The Broad Institute Genomics Platform"/>
            <consortium name="The Broad Institute Genome Sequencing Center for Infectious Disease"/>
            <person name="Wu L."/>
            <person name="Ma J."/>
        </authorList>
    </citation>
    <scope>NUCLEOTIDE SEQUENCE [LARGE SCALE GENOMIC DNA]</scope>
    <source>
        <strain evidence="13 14">JCM 10977</strain>
    </source>
</reference>
<keyword evidence="4" id="KW-0479">Metal-binding</keyword>
<comment type="similarity">
    <text evidence="10">Belongs to the peptidase M48 family.</text>
</comment>
<evidence type="ECO:0000256" key="3">
    <source>
        <dbReference type="ARBA" id="ARBA00022692"/>
    </source>
</evidence>
<keyword evidence="8 10" id="KW-0482">Metalloprotease</keyword>
<evidence type="ECO:0000256" key="7">
    <source>
        <dbReference type="ARBA" id="ARBA00022989"/>
    </source>
</evidence>
<keyword evidence="2 10" id="KW-0645">Protease</keyword>
<comment type="cofactor">
    <cofactor evidence="10">
        <name>Zn(2+)</name>
        <dbReference type="ChEBI" id="CHEBI:29105"/>
    </cofactor>
    <text evidence="10">Binds 1 zinc ion per subunit.</text>
</comment>
<keyword evidence="7" id="KW-1133">Transmembrane helix</keyword>
<keyword evidence="6 10" id="KW-0862">Zinc</keyword>
<evidence type="ECO:0000256" key="11">
    <source>
        <dbReference type="SAM" id="MobiDB-lite"/>
    </source>
</evidence>
<evidence type="ECO:0000256" key="8">
    <source>
        <dbReference type="ARBA" id="ARBA00023049"/>
    </source>
</evidence>
<evidence type="ECO:0000256" key="1">
    <source>
        <dbReference type="ARBA" id="ARBA00022475"/>
    </source>
</evidence>
<evidence type="ECO:0000256" key="2">
    <source>
        <dbReference type="ARBA" id="ARBA00022670"/>
    </source>
</evidence>
<keyword evidence="3" id="KW-0812">Transmembrane</keyword>
<keyword evidence="1" id="KW-1003">Cell membrane</keyword>
<name>A0ABN1R580_9ACTN</name>
<dbReference type="PANTHER" id="PTHR43221:SF3">
    <property type="entry name" value="SLL1280 PROTEIN"/>
    <property type="match status" value="1"/>
</dbReference>
<feature type="domain" description="Peptidase M48" evidence="12">
    <location>
        <begin position="71"/>
        <end position="266"/>
    </location>
</feature>
<dbReference type="CDD" id="cd07325">
    <property type="entry name" value="M48_Ste24p_like"/>
    <property type="match status" value="1"/>
</dbReference>
<comment type="caution">
    <text evidence="13">The sequence shown here is derived from an EMBL/GenBank/DDBJ whole genome shotgun (WGS) entry which is preliminary data.</text>
</comment>
<evidence type="ECO:0000313" key="13">
    <source>
        <dbReference type="EMBL" id="GAA0951810.1"/>
    </source>
</evidence>
<dbReference type="RefSeq" id="WP_343975852.1">
    <property type="nucleotide sequence ID" value="NZ_BAAAHK010000013.1"/>
</dbReference>
<dbReference type="InterPro" id="IPR001915">
    <property type="entry name" value="Peptidase_M48"/>
</dbReference>
<keyword evidence="14" id="KW-1185">Reference proteome</keyword>
<protein>
    <submittedName>
        <fullName evidence="13">M48 family metallopeptidase</fullName>
    </submittedName>
</protein>
<dbReference type="InterPro" id="IPR050083">
    <property type="entry name" value="HtpX_protease"/>
</dbReference>
<evidence type="ECO:0000313" key="14">
    <source>
        <dbReference type="Proteomes" id="UP001500542"/>
    </source>
</evidence>
<dbReference type="Gene3D" id="3.30.2010.10">
    <property type="entry name" value="Metalloproteases ('zincins'), catalytic domain"/>
    <property type="match status" value="1"/>
</dbReference>
<dbReference type="Proteomes" id="UP001500542">
    <property type="component" value="Unassembled WGS sequence"/>
</dbReference>
<dbReference type="EMBL" id="BAAAHK010000013">
    <property type="protein sequence ID" value="GAA0951810.1"/>
    <property type="molecule type" value="Genomic_DNA"/>
</dbReference>
<proteinExistence type="inferred from homology"/>
<gene>
    <name evidence="13" type="ORF">GCM10009554_53850</name>
</gene>
<evidence type="ECO:0000256" key="10">
    <source>
        <dbReference type="RuleBase" id="RU003983"/>
    </source>
</evidence>